<dbReference type="PANTHER" id="PTHR32305">
    <property type="match status" value="1"/>
</dbReference>
<evidence type="ECO:0000313" key="4">
    <source>
        <dbReference type="EMBL" id="NYF79885.1"/>
    </source>
</evidence>
<dbReference type="InterPro" id="IPR050708">
    <property type="entry name" value="T6SS_VgrG/RHS"/>
</dbReference>
<dbReference type="NCBIfam" id="TIGR03696">
    <property type="entry name" value="Rhs_assc_core"/>
    <property type="match status" value="1"/>
</dbReference>
<accession>A0A7Y9THH3</accession>
<feature type="chain" id="PRO_5030630404" evidence="2">
    <location>
        <begin position="23"/>
        <end position="1572"/>
    </location>
</feature>
<dbReference type="Gene3D" id="2.180.10.10">
    <property type="entry name" value="RHS repeat-associated core"/>
    <property type="match status" value="2"/>
</dbReference>
<dbReference type="InterPro" id="IPR031325">
    <property type="entry name" value="RHS_repeat"/>
</dbReference>
<dbReference type="Pfam" id="PF25023">
    <property type="entry name" value="TEN_YD-shell"/>
    <property type="match status" value="1"/>
</dbReference>
<dbReference type="InterPro" id="IPR006530">
    <property type="entry name" value="YD"/>
</dbReference>
<evidence type="ECO:0000259" key="3">
    <source>
        <dbReference type="Pfam" id="PF25023"/>
    </source>
</evidence>
<comment type="caution">
    <text evidence="4">The sequence shown here is derived from an EMBL/GenBank/DDBJ whole genome shotgun (WGS) entry which is preliminary data.</text>
</comment>
<reference evidence="4 5" key="1">
    <citation type="submission" date="2020-07" db="EMBL/GenBank/DDBJ databases">
        <title>Genomic Encyclopedia of Type Strains, Phase IV (KMG-V): Genome sequencing to study the core and pangenomes of soil and plant-associated prokaryotes.</title>
        <authorList>
            <person name="Whitman W."/>
        </authorList>
    </citation>
    <scope>NUCLEOTIDE SEQUENCE [LARGE SCALE GENOMIC DNA]</scope>
    <source>
        <strain evidence="4 5">X4EP2</strain>
    </source>
</reference>
<dbReference type="InterPro" id="IPR056823">
    <property type="entry name" value="TEN-like_YD-shell"/>
</dbReference>
<dbReference type="Proteomes" id="UP000589520">
    <property type="component" value="Unassembled WGS sequence"/>
</dbReference>
<evidence type="ECO:0000256" key="1">
    <source>
        <dbReference type="ARBA" id="ARBA00022737"/>
    </source>
</evidence>
<feature type="domain" description="Teneurin-like YD-shell" evidence="3">
    <location>
        <begin position="1091"/>
        <end position="1354"/>
    </location>
</feature>
<dbReference type="PANTHER" id="PTHR32305:SF15">
    <property type="entry name" value="PROTEIN RHSA-RELATED"/>
    <property type="match status" value="1"/>
</dbReference>
<keyword evidence="2" id="KW-0732">Signal</keyword>
<dbReference type="RefSeq" id="WP_179490841.1">
    <property type="nucleotide sequence ID" value="NZ_JACCCW010000002.1"/>
</dbReference>
<proteinExistence type="predicted"/>
<organism evidence="4 5">
    <name type="scientific">Granulicella arctica</name>
    <dbReference type="NCBI Taxonomy" id="940613"/>
    <lineage>
        <taxon>Bacteria</taxon>
        <taxon>Pseudomonadati</taxon>
        <taxon>Acidobacteriota</taxon>
        <taxon>Terriglobia</taxon>
        <taxon>Terriglobales</taxon>
        <taxon>Acidobacteriaceae</taxon>
        <taxon>Granulicella</taxon>
    </lineage>
</organism>
<name>A0A7Y9THH3_9BACT</name>
<gene>
    <name evidence="4" type="ORF">HDF17_002205</name>
</gene>
<dbReference type="Pfam" id="PF05593">
    <property type="entry name" value="RHS_repeat"/>
    <property type="match status" value="1"/>
</dbReference>
<dbReference type="EMBL" id="JACCCW010000002">
    <property type="protein sequence ID" value="NYF79885.1"/>
    <property type="molecule type" value="Genomic_DNA"/>
</dbReference>
<keyword evidence="5" id="KW-1185">Reference proteome</keyword>
<evidence type="ECO:0000256" key="2">
    <source>
        <dbReference type="SAM" id="SignalP"/>
    </source>
</evidence>
<dbReference type="NCBIfam" id="TIGR01643">
    <property type="entry name" value="YD_repeat_2x"/>
    <property type="match status" value="1"/>
</dbReference>
<keyword evidence="1" id="KW-0677">Repeat</keyword>
<dbReference type="InterPro" id="IPR022385">
    <property type="entry name" value="Rhs_assc_core"/>
</dbReference>
<protein>
    <submittedName>
        <fullName evidence="4">RHS repeat-associated protein</fullName>
    </submittedName>
</protein>
<evidence type="ECO:0000313" key="5">
    <source>
        <dbReference type="Proteomes" id="UP000589520"/>
    </source>
</evidence>
<feature type="signal peptide" evidence="2">
    <location>
        <begin position="1"/>
        <end position="22"/>
    </location>
</feature>
<sequence length="1572" mass="166003">MRLVRLLCAIVLSLGISSLATAQNLGTGLYAFGSFDNRGFDSVNLGNLNTHFEIPIVTKQGRGENFDYSLVYDGLVWSPSSSTGTGYWVPNSTWGFNGELAGAYTGYLTFTEGVIACAPATGFPTPNRGTITNGFVYHDSFGRNHAFVYNERFCPGAGLTIIGNGQSTDGSGYYYDSTGTVHRRDGTAVILPSNPAIGQNTTGSITDTNGNTINNNGNGTFTDTLGVTELNITGSGSAGSPLSFTYPVTLQSDGVTSATATLSYKTYTVQTNFGCSGMTEYGATSNDLVDHLTLADNSTYSFTYEATPGGVSGAVTGRLASVTLPTGGKISYAYTGGCNGNGINADGTVGTLTRTTSDGTRSYARAPINSNATTTTLQDEIGNQALYQFTEVGDFFYETHRQIYQGTLSGTLLLDQSTCYNGVTPTCDGAAITLPITQTSALSSYNGGTQLGTKNVYDASGMLTSSTQLSGTTALESVHNSYNALEELTASTTEDGSGNAITYSYYGYDETALTATSGIPQHSAVSGTRGNQTSAHVSAGATYLNTTTTYYDTGVPLSTTTPNGTTQYSYDSTQTFATGTTLPTPSSGVSLATSATYDQQSGAIISATGMNSGQTAQVTQYNRRLKPVIVTLPNGGQIEYNYEGTTQVGVLQPMGNGSSTDTETLVDGYGRTSRVAIANGQSSNPWYQVDSCYNAVGLLQFQPVRYQGDGWGTAKQCSGNGTSYTYDALGRMTSSTNPDGTTSYQYTGRAVKKTDVNGVQRITQYDMLGRISGICEISSNASMPQSGSPVTCGMDISGTGFLTSYTYNLATDTTTITQGAQTRTFQTDAAGRTISTSEPERGTTNYSYAYNSTGLVVTRTRPKANQTSATTLTTTMTQYDSLGRVVTVTYNDGSTPTKYFYYDNNPYNSWSYVPTTNLKGNLGVTATSSSSGTLLASSLFSYDLMGHVTGMWQCAPSICGTTSQAGRHGLGFSYDLAGNLTNASDGATGAIAYGRSLAGEVTSITNQSYTDVYNTPKLVSNVVNSPNGPISYALGNGLNIYKQYDSSGRLFAQWVCTGVAASDCNTQLYGTDAYRSGVRVVAMDDTTQGASRSFGYDEFNRLTSASRISNTTQSNFSYSYDRYGNRWSQTVTQGSGLSPSVSFNSNNRITTSGYAYDAAGNLINDPLHSYQYDAEGNLISVDNGSTAQYVYDAMNSRVREQTATTTLEYLFDFAGKRISRWNVLANDAGDEGRIYWDGTPIAYRNVNGQTFFEHQDVLGTERMRTNYLGQNAEQDTSQPFGDGYSADVILSSADQDNRHFALLDYDSTSNTDHAQFRQYSPAQGRWMSPDPYDGSYDATNPQSLNRYSYVLNSPLAFTDPSGQKKPVLPNFPGGGGLPPFMDGNSFNGGFGSGWDEFATIETVSSPDGDGSYSYTPGAWSSIANSDSGNSVGSDGTIASTYDEGVGGYVTTSILGLTFSGMGGGYTGPVVAPSKDVPIGIDIFHCPSCVNTWKQSNCVVNKPFNTAADDLEWGVAGAAFVGASSNMGSGIGATIEGGIETIGKEALGVVALGGIAFHSILSTAGAVLNGCSE</sequence>